<keyword evidence="2" id="KW-1185">Reference proteome</keyword>
<evidence type="ECO:0000313" key="1">
    <source>
        <dbReference type="EMBL" id="KAH7849926.1"/>
    </source>
</evidence>
<dbReference type="EMBL" id="CM037157">
    <property type="protein sequence ID" value="KAH7849926.1"/>
    <property type="molecule type" value="Genomic_DNA"/>
</dbReference>
<sequence length="402" mass="44040">MVPSIAMRHRKLFPTSTNQTNCPEFCDLTSACPYGCYPYPDFYFFPPPPPPQQPPPPPASTDLSSHVIIIVCVLASFFLLLSYYLIIVKHCSRRTRLESDGQDVVDENQGPAIDHPIWLINTIGLQPSVINKITVFKYRKSDVLIDGTDCSVCLSEFQENEVLRLLPKCNHAFHIPCIDTWLRSHTNCPLCRAGILSSTWSASNPSASGEQGGLNLRTDGDTQNGNPERNGELGENRSETGGGIGSTPVDGERKEVDQSSLNLTAKEETPMENSESNGEFGENRAETDDVIELPYTDDERKVLEELKDGGNHKGCSVSSVSMDFASALTQNSGDCREDLSQSHMGIGQMQDLEDSKMNEVTGSDSTSQILNNSPGSLTRSVSHGGRLVLPRNGRNLSSILPY</sequence>
<protein>
    <submittedName>
        <fullName evidence="1">Uncharacterized protein</fullName>
    </submittedName>
</protein>
<name>A0ACB7Y9A7_9ERIC</name>
<evidence type="ECO:0000313" key="2">
    <source>
        <dbReference type="Proteomes" id="UP000828048"/>
    </source>
</evidence>
<gene>
    <name evidence="1" type="ORF">Vadar_025034</name>
</gene>
<organism evidence="1 2">
    <name type="scientific">Vaccinium darrowii</name>
    <dbReference type="NCBI Taxonomy" id="229202"/>
    <lineage>
        <taxon>Eukaryota</taxon>
        <taxon>Viridiplantae</taxon>
        <taxon>Streptophyta</taxon>
        <taxon>Embryophyta</taxon>
        <taxon>Tracheophyta</taxon>
        <taxon>Spermatophyta</taxon>
        <taxon>Magnoliopsida</taxon>
        <taxon>eudicotyledons</taxon>
        <taxon>Gunneridae</taxon>
        <taxon>Pentapetalae</taxon>
        <taxon>asterids</taxon>
        <taxon>Ericales</taxon>
        <taxon>Ericaceae</taxon>
        <taxon>Vaccinioideae</taxon>
        <taxon>Vaccinieae</taxon>
        <taxon>Vaccinium</taxon>
    </lineage>
</organism>
<comment type="caution">
    <text evidence="1">The sequence shown here is derived from an EMBL/GenBank/DDBJ whole genome shotgun (WGS) entry which is preliminary data.</text>
</comment>
<proteinExistence type="predicted"/>
<reference evidence="1 2" key="1">
    <citation type="journal article" date="2021" name="Hortic Res">
        <title>High-quality reference genome and annotation aids understanding of berry development for evergreen blueberry (Vaccinium darrowii).</title>
        <authorList>
            <person name="Yu J."/>
            <person name="Hulse-Kemp A.M."/>
            <person name="Babiker E."/>
            <person name="Staton M."/>
        </authorList>
    </citation>
    <scope>NUCLEOTIDE SEQUENCE [LARGE SCALE GENOMIC DNA]</scope>
    <source>
        <strain evidence="2">cv. NJ 8807/NJ 8810</strain>
        <tissue evidence="1">Young leaf</tissue>
    </source>
</reference>
<accession>A0ACB7Y9A7</accession>
<dbReference type="Proteomes" id="UP000828048">
    <property type="component" value="Chromosome 7"/>
</dbReference>